<evidence type="ECO:0000256" key="1">
    <source>
        <dbReference type="ARBA" id="ARBA00022605"/>
    </source>
</evidence>
<keyword evidence="7" id="KW-0460">Magnesium</keyword>
<feature type="binding site" evidence="7">
    <location>
        <position position="256"/>
    </location>
    <ligand>
        <name>substrate</name>
    </ligand>
</feature>
<dbReference type="EC" id="2.7.1.71" evidence="7"/>
<accession>A0ABT2RK19</accession>
<evidence type="ECO:0000259" key="8">
    <source>
        <dbReference type="SMART" id="SM00471"/>
    </source>
</evidence>
<comment type="pathway">
    <text evidence="7">Metabolic intermediate biosynthesis; chorismate biosynthesis; chorismate from D-erythrose 4-phosphate and phosphoenolpyruvate: step 5/7.</text>
</comment>
<keyword evidence="4 7" id="KW-0418">Kinase</keyword>
<organism evidence="9 10">
    <name type="scientific">Dorea acetigenes</name>
    <dbReference type="NCBI Taxonomy" id="2981787"/>
    <lineage>
        <taxon>Bacteria</taxon>
        <taxon>Bacillati</taxon>
        <taxon>Bacillota</taxon>
        <taxon>Clostridia</taxon>
        <taxon>Lachnospirales</taxon>
        <taxon>Lachnospiraceae</taxon>
        <taxon>Dorea</taxon>
    </lineage>
</organism>
<dbReference type="Pfam" id="PF01202">
    <property type="entry name" value="SKI"/>
    <property type="match status" value="1"/>
</dbReference>
<keyword evidence="7" id="KW-0479">Metal-binding</keyword>
<comment type="catalytic activity">
    <reaction evidence="7">
        <text>shikimate + ATP = 3-phosphoshikimate + ADP + H(+)</text>
        <dbReference type="Rhea" id="RHEA:13121"/>
        <dbReference type="ChEBI" id="CHEBI:15378"/>
        <dbReference type="ChEBI" id="CHEBI:30616"/>
        <dbReference type="ChEBI" id="CHEBI:36208"/>
        <dbReference type="ChEBI" id="CHEBI:145989"/>
        <dbReference type="ChEBI" id="CHEBI:456216"/>
        <dbReference type="EC" id="2.7.1.71"/>
    </reaction>
</comment>
<dbReference type="InterPro" id="IPR031322">
    <property type="entry name" value="Shikimate/glucono_kinase"/>
</dbReference>
<dbReference type="SUPFAM" id="SSF109604">
    <property type="entry name" value="HD-domain/PDEase-like"/>
    <property type="match status" value="1"/>
</dbReference>
<evidence type="ECO:0000313" key="9">
    <source>
        <dbReference type="EMBL" id="MCU6685747.1"/>
    </source>
</evidence>
<evidence type="ECO:0000256" key="4">
    <source>
        <dbReference type="ARBA" id="ARBA00022777"/>
    </source>
</evidence>
<evidence type="ECO:0000256" key="2">
    <source>
        <dbReference type="ARBA" id="ARBA00022679"/>
    </source>
</evidence>
<gene>
    <name evidence="7" type="primary">aroK</name>
    <name evidence="9" type="ORF">OCV99_04090</name>
</gene>
<keyword evidence="10" id="KW-1185">Reference proteome</keyword>
<dbReference type="InterPro" id="IPR003607">
    <property type="entry name" value="HD/PDEase_dom"/>
</dbReference>
<keyword evidence="5 7" id="KW-0067">ATP-binding</keyword>
<keyword evidence="3 7" id="KW-0547">Nucleotide-binding</keyword>
<dbReference type="Pfam" id="PF13023">
    <property type="entry name" value="HD_3"/>
    <property type="match status" value="1"/>
</dbReference>
<feature type="binding site" evidence="7">
    <location>
        <position position="316"/>
    </location>
    <ligand>
        <name>ATP</name>
        <dbReference type="ChEBI" id="CHEBI:30616"/>
    </ligand>
</feature>
<comment type="subcellular location">
    <subcellularLocation>
        <location evidence="7">Cytoplasm</location>
    </subcellularLocation>
</comment>
<name>A0ABT2RK19_9FIRM</name>
<evidence type="ECO:0000256" key="3">
    <source>
        <dbReference type="ARBA" id="ARBA00022741"/>
    </source>
</evidence>
<feature type="binding site" evidence="7">
    <location>
        <position position="232"/>
    </location>
    <ligand>
        <name>substrate</name>
    </ligand>
</feature>
<dbReference type="SUPFAM" id="SSF52540">
    <property type="entry name" value="P-loop containing nucleoside triphosphate hydrolases"/>
    <property type="match status" value="1"/>
</dbReference>
<dbReference type="CDD" id="cd00077">
    <property type="entry name" value="HDc"/>
    <property type="match status" value="1"/>
</dbReference>
<protein>
    <recommendedName>
        <fullName evidence="7">Shikimate kinase</fullName>
        <shortName evidence="7">SK</shortName>
        <ecNumber evidence="7">2.7.1.71</ecNumber>
    </recommendedName>
</protein>
<keyword evidence="6 7" id="KW-0057">Aromatic amino acid biosynthesis</keyword>
<reference evidence="9 10" key="1">
    <citation type="journal article" date="2021" name="ISME Commun">
        <title>Automated analysis of genomic sequences facilitates high-throughput and comprehensive description of bacteria.</title>
        <authorList>
            <person name="Hitch T.C.A."/>
        </authorList>
    </citation>
    <scope>NUCLEOTIDE SEQUENCE [LARGE SCALE GENOMIC DNA]</scope>
    <source>
        <strain evidence="9 10">Sanger_03</strain>
    </source>
</reference>
<keyword evidence="7" id="KW-0963">Cytoplasm</keyword>
<evidence type="ECO:0000256" key="6">
    <source>
        <dbReference type="ARBA" id="ARBA00023141"/>
    </source>
</evidence>
<comment type="subunit">
    <text evidence="7">Monomer.</text>
</comment>
<dbReference type="CDD" id="cd00464">
    <property type="entry name" value="SK"/>
    <property type="match status" value="1"/>
</dbReference>
<dbReference type="Gene3D" id="3.40.50.300">
    <property type="entry name" value="P-loop containing nucleotide triphosphate hydrolases"/>
    <property type="match status" value="1"/>
</dbReference>
<keyword evidence="2 7" id="KW-0808">Transferase</keyword>
<proteinExistence type="inferred from homology"/>
<evidence type="ECO:0000256" key="7">
    <source>
        <dbReference type="HAMAP-Rule" id="MF_00109"/>
    </source>
</evidence>
<dbReference type="Gene3D" id="1.10.3210.10">
    <property type="entry name" value="Hypothetical protein af1432"/>
    <property type="match status" value="1"/>
</dbReference>
<sequence>MDGRTLLDFLALAEKMKCHTRHSWTSSGRKESVAEHTYRMMVFAWLVKDEFPEYDMDRVMKLCLFHDLGEAVTGDIPAFEKTASDEDREERTLVMIAEKLPEPYREELKEIFREVVEKRTKESKLTQALDKLEAVIQHNEAPIETWLPLEYDLQFTYGSEQVKGIPYMQMLKEMVNRDTRDKIAGEKARIEAEMRDKKFGYNIVLIGFMGTGKSTVSEYLSTMYNMETVEMDQVIAEREGMSISEIFSAHGEEYFRNLETSLLAELQSRKDLIISCGGGAALRECNVAEMKKNGKVVLLTARPETVYDRVKESSDRPNLHGRKTVEGIAQLMEQRRAKYEAAADVVVQTDGKTVPQICKELVNKIKEMEEE</sequence>
<dbReference type="HAMAP" id="MF_00109">
    <property type="entry name" value="Shikimate_kinase"/>
    <property type="match status" value="1"/>
</dbReference>
<feature type="domain" description="HD/PDEase" evidence="8">
    <location>
        <begin position="29"/>
        <end position="144"/>
    </location>
</feature>
<dbReference type="InterPro" id="IPR027417">
    <property type="entry name" value="P-loop_NTPase"/>
</dbReference>
<comment type="cofactor">
    <cofactor evidence="7">
        <name>Mg(2+)</name>
        <dbReference type="ChEBI" id="CHEBI:18420"/>
    </cofactor>
    <text evidence="7">Binds 1 Mg(2+) ion per subunit.</text>
</comment>
<dbReference type="PANTHER" id="PTHR21087">
    <property type="entry name" value="SHIKIMATE KINASE"/>
    <property type="match status" value="1"/>
</dbReference>
<comment type="caution">
    <text evidence="7">Lacks conserved residue(s) required for the propagation of feature annotation.</text>
</comment>
<dbReference type="PANTHER" id="PTHR21087:SF16">
    <property type="entry name" value="SHIKIMATE KINASE 1, CHLOROPLASTIC"/>
    <property type="match status" value="1"/>
</dbReference>
<dbReference type="InterPro" id="IPR000623">
    <property type="entry name" value="Shikimate_kinase/TSH1"/>
</dbReference>
<comment type="function">
    <text evidence="7">Catalyzes the specific phosphorylation of the 3-hydroxyl group of shikimic acid using ATP as a cosubstrate.</text>
</comment>
<feature type="binding site" evidence="7">
    <location>
        <position position="214"/>
    </location>
    <ligand>
        <name>Mg(2+)</name>
        <dbReference type="ChEBI" id="CHEBI:18420"/>
    </ligand>
</feature>
<evidence type="ECO:0000313" key="10">
    <source>
        <dbReference type="Proteomes" id="UP001652431"/>
    </source>
</evidence>
<dbReference type="RefSeq" id="WP_158368435.1">
    <property type="nucleotide sequence ID" value="NZ_JAOQJU010000002.1"/>
</dbReference>
<dbReference type="Proteomes" id="UP001652431">
    <property type="component" value="Unassembled WGS sequence"/>
</dbReference>
<keyword evidence="1 7" id="KW-0028">Amino-acid biosynthesis</keyword>
<dbReference type="EMBL" id="JAOQJU010000002">
    <property type="protein sequence ID" value="MCU6685747.1"/>
    <property type="molecule type" value="Genomic_DNA"/>
</dbReference>
<feature type="binding site" evidence="7">
    <location>
        <position position="335"/>
    </location>
    <ligand>
        <name>substrate</name>
    </ligand>
</feature>
<comment type="caution">
    <text evidence="9">The sequence shown here is derived from an EMBL/GenBank/DDBJ whole genome shotgun (WGS) entry which is preliminary data.</text>
</comment>
<dbReference type="PRINTS" id="PR01100">
    <property type="entry name" value="SHIKIMTKNASE"/>
</dbReference>
<evidence type="ECO:0000256" key="5">
    <source>
        <dbReference type="ARBA" id="ARBA00022840"/>
    </source>
</evidence>
<feature type="binding site" evidence="7">
    <location>
        <begin position="210"/>
        <end position="215"/>
    </location>
    <ligand>
        <name>ATP</name>
        <dbReference type="ChEBI" id="CHEBI:30616"/>
    </ligand>
</feature>
<dbReference type="SMART" id="SM00471">
    <property type="entry name" value="HDc"/>
    <property type="match status" value="1"/>
</dbReference>
<dbReference type="InterPro" id="IPR006674">
    <property type="entry name" value="HD_domain"/>
</dbReference>
<feature type="binding site" evidence="7">
    <location>
        <position position="278"/>
    </location>
    <ligand>
        <name>substrate</name>
    </ligand>
</feature>
<comment type="similarity">
    <text evidence="7">Belongs to the shikimate kinase family.</text>
</comment>